<dbReference type="PANTHER" id="PTHR28644">
    <property type="entry name" value="SMALL INTEGRAL MEMBRANE PROTEIN 15"/>
    <property type="match status" value="1"/>
</dbReference>
<feature type="region of interest" description="Disordered" evidence="8">
    <location>
        <begin position="55"/>
        <end position="80"/>
    </location>
</feature>
<dbReference type="AlphaFoldDB" id="A0A8W8N9R6"/>
<keyword evidence="7 9" id="KW-0472">Membrane</keyword>
<feature type="transmembrane region" description="Helical" evidence="9">
    <location>
        <begin position="24"/>
        <end position="47"/>
    </location>
</feature>
<accession>A0A8W8N9R6</accession>
<evidence type="ECO:0000256" key="2">
    <source>
        <dbReference type="ARBA" id="ARBA00006758"/>
    </source>
</evidence>
<sequence>MFDWDWREMLMSMIKWAATDPWNFVYYVLLCLSPLFLISAVLAWNLAKQIEAKEKEQKKKAKREANINKIKKQQKSKKTD</sequence>
<dbReference type="GO" id="GO:0016020">
    <property type="term" value="C:membrane"/>
    <property type="evidence" value="ECO:0007669"/>
    <property type="project" value="UniProtKB-SubCell"/>
</dbReference>
<keyword evidence="6" id="KW-0175">Coiled coil</keyword>
<name>A0A8W8N9R6_MAGGI</name>
<evidence type="ECO:0000256" key="1">
    <source>
        <dbReference type="ARBA" id="ARBA00004167"/>
    </source>
</evidence>
<evidence type="ECO:0000256" key="8">
    <source>
        <dbReference type="SAM" id="MobiDB-lite"/>
    </source>
</evidence>
<evidence type="ECO:0000256" key="5">
    <source>
        <dbReference type="ARBA" id="ARBA00022989"/>
    </source>
</evidence>
<feature type="compositionally biased region" description="Basic residues" evidence="8">
    <location>
        <begin position="69"/>
        <end position="80"/>
    </location>
</feature>
<evidence type="ECO:0000256" key="6">
    <source>
        <dbReference type="ARBA" id="ARBA00023054"/>
    </source>
</evidence>
<dbReference type="EnsemblMetazoa" id="G593.1">
    <property type="protein sequence ID" value="G593.1:cds"/>
    <property type="gene ID" value="G593"/>
</dbReference>
<evidence type="ECO:0000256" key="9">
    <source>
        <dbReference type="SAM" id="Phobius"/>
    </source>
</evidence>
<keyword evidence="5 9" id="KW-1133">Transmembrane helix</keyword>
<comment type="subcellular location">
    <subcellularLocation>
        <location evidence="1">Membrane</location>
        <topology evidence="1">Single-pass membrane protein</topology>
    </subcellularLocation>
</comment>
<evidence type="ECO:0000256" key="3">
    <source>
        <dbReference type="ARBA" id="ARBA00017904"/>
    </source>
</evidence>
<keyword evidence="4 9" id="KW-0812">Transmembrane</keyword>
<evidence type="ECO:0000256" key="7">
    <source>
        <dbReference type="ARBA" id="ARBA00023136"/>
    </source>
</evidence>
<dbReference type="Pfam" id="PF15086">
    <property type="entry name" value="UPF0542"/>
    <property type="match status" value="1"/>
</dbReference>
<evidence type="ECO:0000256" key="4">
    <source>
        <dbReference type="ARBA" id="ARBA00022692"/>
    </source>
</evidence>
<keyword evidence="11" id="KW-1185">Reference proteome</keyword>
<dbReference type="Proteomes" id="UP000005408">
    <property type="component" value="Unassembled WGS sequence"/>
</dbReference>
<dbReference type="InterPro" id="IPR027877">
    <property type="entry name" value="Smim15"/>
</dbReference>
<organism evidence="10 11">
    <name type="scientific">Magallana gigas</name>
    <name type="common">Pacific oyster</name>
    <name type="synonym">Crassostrea gigas</name>
    <dbReference type="NCBI Taxonomy" id="29159"/>
    <lineage>
        <taxon>Eukaryota</taxon>
        <taxon>Metazoa</taxon>
        <taxon>Spiralia</taxon>
        <taxon>Lophotrochozoa</taxon>
        <taxon>Mollusca</taxon>
        <taxon>Bivalvia</taxon>
        <taxon>Autobranchia</taxon>
        <taxon>Pteriomorphia</taxon>
        <taxon>Ostreida</taxon>
        <taxon>Ostreoidea</taxon>
        <taxon>Ostreidae</taxon>
        <taxon>Magallana</taxon>
    </lineage>
</organism>
<comment type="similarity">
    <text evidence="2">Belongs to the SMIM15 family.</text>
</comment>
<proteinExistence type="inferred from homology"/>
<evidence type="ECO:0000313" key="11">
    <source>
        <dbReference type="Proteomes" id="UP000005408"/>
    </source>
</evidence>
<protein>
    <recommendedName>
        <fullName evidence="3">Small integral membrane protein 15</fullName>
    </recommendedName>
</protein>
<dbReference type="PANTHER" id="PTHR28644:SF1">
    <property type="entry name" value="SMALL INTEGRAL MEMBRANE PROTEIN 15"/>
    <property type="match status" value="1"/>
</dbReference>
<evidence type="ECO:0000313" key="10">
    <source>
        <dbReference type="EnsemblMetazoa" id="G593.1:cds"/>
    </source>
</evidence>
<reference evidence="10" key="1">
    <citation type="submission" date="2022-08" db="UniProtKB">
        <authorList>
            <consortium name="EnsemblMetazoa"/>
        </authorList>
    </citation>
    <scope>IDENTIFICATION</scope>
    <source>
        <strain evidence="10">05x7-T-G4-1.051#20</strain>
    </source>
</reference>